<evidence type="ECO:0000313" key="10">
    <source>
        <dbReference type="Proteomes" id="UP000039046"/>
    </source>
</evidence>
<dbReference type="Proteomes" id="UP000039046">
    <property type="component" value="Unassembled WGS sequence"/>
</dbReference>
<feature type="transmembrane region" description="Helical" evidence="7">
    <location>
        <begin position="157"/>
        <end position="177"/>
    </location>
</feature>
<dbReference type="Pfam" id="PF07690">
    <property type="entry name" value="MFS_1"/>
    <property type="match status" value="1"/>
</dbReference>
<dbReference type="HOGENOM" id="CLU_001265_54_5_1"/>
<feature type="compositionally biased region" description="Basic and acidic residues" evidence="6">
    <location>
        <begin position="16"/>
        <end position="28"/>
    </location>
</feature>
<dbReference type="InterPro" id="IPR036259">
    <property type="entry name" value="MFS_trans_sf"/>
</dbReference>
<dbReference type="PROSITE" id="PS50850">
    <property type="entry name" value="MFS"/>
    <property type="match status" value="1"/>
</dbReference>
<feature type="transmembrane region" description="Helical" evidence="7">
    <location>
        <begin position="529"/>
        <end position="548"/>
    </location>
</feature>
<feature type="transmembrane region" description="Helical" evidence="7">
    <location>
        <begin position="232"/>
        <end position="256"/>
    </location>
</feature>
<evidence type="ECO:0000256" key="1">
    <source>
        <dbReference type="ARBA" id="ARBA00004141"/>
    </source>
</evidence>
<feature type="transmembrane region" description="Helical" evidence="7">
    <location>
        <begin position="452"/>
        <end position="470"/>
    </location>
</feature>
<dbReference type="SUPFAM" id="SSF103473">
    <property type="entry name" value="MFS general substrate transporter"/>
    <property type="match status" value="1"/>
</dbReference>
<dbReference type="InterPro" id="IPR011701">
    <property type="entry name" value="MFS"/>
</dbReference>
<dbReference type="PANTHER" id="PTHR23504">
    <property type="entry name" value="MAJOR FACILITATOR SUPERFAMILY DOMAIN-CONTAINING PROTEIN 10"/>
    <property type="match status" value="1"/>
</dbReference>
<keyword evidence="10" id="KW-1185">Reference proteome</keyword>
<evidence type="ECO:0000256" key="7">
    <source>
        <dbReference type="SAM" id="Phobius"/>
    </source>
</evidence>
<dbReference type="GO" id="GO:0016020">
    <property type="term" value="C:membrane"/>
    <property type="evidence" value="ECO:0007669"/>
    <property type="project" value="UniProtKB-SubCell"/>
</dbReference>
<proteinExistence type="predicted"/>
<feature type="transmembrane region" description="Helical" evidence="7">
    <location>
        <begin position="189"/>
        <end position="212"/>
    </location>
</feature>
<evidence type="ECO:0000256" key="4">
    <source>
        <dbReference type="ARBA" id="ARBA00022989"/>
    </source>
</evidence>
<dbReference type="InterPro" id="IPR020846">
    <property type="entry name" value="MFS_dom"/>
</dbReference>
<accession>A0A0A1T898</accession>
<dbReference type="GO" id="GO:0022857">
    <property type="term" value="F:transmembrane transporter activity"/>
    <property type="evidence" value="ECO:0007669"/>
    <property type="project" value="InterPro"/>
</dbReference>
<dbReference type="PANTHER" id="PTHR23504:SF6">
    <property type="entry name" value="MULTIDRUG TRANSPORTER, PUTATIVE (AFU_ORTHOLOGUE AFUA_4G08740)-RELATED"/>
    <property type="match status" value="1"/>
</dbReference>
<organism evidence="9 10">
    <name type="scientific">[Torrubiella] hemipterigena</name>
    <dbReference type="NCBI Taxonomy" id="1531966"/>
    <lineage>
        <taxon>Eukaryota</taxon>
        <taxon>Fungi</taxon>
        <taxon>Dikarya</taxon>
        <taxon>Ascomycota</taxon>
        <taxon>Pezizomycotina</taxon>
        <taxon>Sordariomycetes</taxon>
        <taxon>Hypocreomycetidae</taxon>
        <taxon>Hypocreales</taxon>
        <taxon>Clavicipitaceae</taxon>
        <taxon>Clavicipitaceae incertae sedis</taxon>
        <taxon>'Torrubiella' clade</taxon>
    </lineage>
</organism>
<keyword evidence="5 7" id="KW-0472">Membrane</keyword>
<keyword evidence="3 7" id="KW-0812">Transmembrane</keyword>
<dbReference type="Gene3D" id="1.20.1250.20">
    <property type="entry name" value="MFS general substrate transporter like domains"/>
    <property type="match status" value="1"/>
</dbReference>
<keyword evidence="2" id="KW-0813">Transport</keyword>
<dbReference type="EMBL" id="CDHN01000001">
    <property type="protein sequence ID" value="CEJ82507.1"/>
    <property type="molecule type" value="Genomic_DNA"/>
</dbReference>
<feature type="domain" description="Major facilitator superfamily (MFS) profile" evidence="8">
    <location>
        <begin position="61"/>
        <end position="553"/>
    </location>
</feature>
<evidence type="ECO:0000313" key="9">
    <source>
        <dbReference type="EMBL" id="CEJ82507.1"/>
    </source>
</evidence>
<sequence length="565" mass="62095">MVAGRRRSSSESFIQTEHDDILPGRHSDVGQPMSPLSAAPPPDTKKDVSWKDLPRKDQLVILIMARLSEPLVQTSLQAYMFYQLKWFNPDNSDSTISTQAGILHASFMAAQFTTSMMWGRIADSSRFGRKMVLFTGLVGTALSCVGFAFATSFWQALLFRILGGITNGNVGIIRTMVSETIREKRFQSRAFLLIPMTANVGITIGPILGGLLSDLASSYPSTFGSIGFFKAFPYAAPNLFSAGFLFFAACAVWLGLEETLDSRQGLPDRGIQVGKRLAKFVRRVTKRGHHADIEYAPLASHDVELVDENTAPKKPAKRYTQKLPFRRVFTRNFIITLLVHFLVTFHLGTFNSLWFVFLSTPVHDPAKSNLTTRLPFQFTGGLGMQPQEVGFAMAVIGFLGIIMQVFLYPGVAARYNIVSLWRWAMPLYPVVYFLVPYLSIVPGDQAPPTAKTGLLIWMTLATVLTIHVVARTFSIPSHILIVNNSSPHPSVLATVHGIAQTVGSASRTLGPMVGGVVYGYGLNEGIVGLVFWILSIVAVVTFIASLFVKEGNGHEIVLEGDDIQE</sequence>
<reference evidence="9 10" key="1">
    <citation type="journal article" date="2015" name="Genome Announc.">
        <title>Draft Genome Sequence and Gene Annotation of the Entomopathogenic Fungus Verticillium hemipterigenum.</title>
        <authorList>
            <person name="Horn F."/>
            <person name="Habel A."/>
            <person name="Scharf D.H."/>
            <person name="Dworschak J."/>
            <person name="Brakhage A.A."/>
            <person name="Guthke R."/>
            <person name="Hertweck C."/>
            <person name="Linde J."/>
        </authorList>
    </citation>
    <scope>NUCLEOTIDE SEQUENCE [LARGE SCALE GENOMIC DNA]</scope>
</reference>
<keyword evidence="4 7" id="KW-1133">Transmembrane helix</keyword>
<protein>
    <submittedName>
        <fullName evidence="9">Putative Major facilitator superfamily transporter</fullName>
    </submittedName>
</protein>
<name>A0A0A1T898_9HYPO</name>
<dbReference type="CDD" id="cd17330">
    <property type="entry name" value="MFS_SLC46_TetA_like"/>
    <property type="match status" value="1"/>
</dbReference>
<evidence type="ECO:0000259" key="8">
    <source>
        <dbReference type="PROSITE" id="PS50850"/>
    </source>
</evidence>
<feature type="region of interest" description="Disordered" evidence="6">
    <location>
        <begin position="1"/>
        <end position="49"/>
    </location>
</feature>
<evidence type="ECO:0000256" key="6">
    <source>
        <dbReference type="SAM" id="MobiDB-lite"/>
    </source>
</evidence>
<gene>
    <name evidence="9" type="ORF">VHEMI02567</name>
</gene>
<feature type="transmembrane region" description="Helical" evidence="7">
    <location>
        <begin position="420"/>
        <end position="440"/>
    </location>
</feature>
<dbReference type="AlphaFoldDB" id="A0A0A1T898"/>
<evidence type="ECO:0000256" key="3">
    <source>
        <dbReference type="ARBA" id="ARBA00022692"/>
    </source>
</evidence>
<dbReference type="OrthoDB" id="10262656at2759"/>
<feature type="transmembrane region" description="Helical" evidence="7">
    <location>
        <begin position="333"/>
        <end position="357"/>
    </location>
</feature>
<evidence type="ECO:0000256" key="5">
    <source>
        <dbReference type="ARBA" id="ARBA00023136"/>
    </source>
</evidence>
<feature type="transmembrane region" description="Helical" evidence="7">
    <location>
        <begin position="131"/>
        <end position="151"/>
    </location>
</feature>
<comment type="subcellular location">
    <subcellularLocation>
        <location evidence="1">Membrane</location>
        <topology evidence="1">Multi-pass membrane protein</topology>
    </subcellularLocation>
</comment>
<feature type="transmembrane region" description="Helical" evidence="7">
    <location>
        <begin position="389"/>
        <end position="408"/>
    </location>
</feature>
<evidence type="ECO:0000256" key="2">
    <source>
        <dbReference type="ARBA" id="ARBA00022448"/>
    </source>
</evidence>